<accession>A0A2R5GBB7</accession>
<evidence type="ECO:0000256" key="2">
    <source>
        <dbReference type="ARBA" id="ARBA00007251"/>
    </source>
</evidence>
<name>A0A2R5GBB7_9STRA</name>
<protein>
    <recommendedName>
        <fullName evidence="6">Translation initiation factor eIF2B subunit alpha</fullName>
    </recommendedName>
    <alternativeName>
        <fullName evidence="7">eIF2B GDP-GTP exchange factor subunit alpha</fullName>
    </alternativeName>
</protein>
<dbReference type="GO" id="GO:0003743">
    <property type="term" value="F:translation initiation factor activity"/>
    <property type="evidence" value="ECO:0007669"/>
    <property type="project" value="UniProtKB-KW"/>
</dbReference>
<organism evidence="11 12">
    <name type="scientific">Hondaea fermentalgiana</name>
    <dbReference type="NCBI Taxonomy" id="2315210"/>
    <lineage>
        <taxon>Eukaryota</taxon>
        <taxon>Sar</taxon>
        <taxon>Stramenopiles</taxon>
        <taxon>Bigyra</taxon>
        <taxon>Labyrinthulomycetes</taxon>
        <taxon>Thraustochytrida</taxon>
        <taxon>Thraustochytriidae</taxon>
        <taxon>Hondaea</taxon>
    </lineage>
</organism>
<dbReference type="Proteomes" id="UP000241890">
    <property type="component" value="Unassembled WGS sequence"/>
</dbReference>
<dbReference type="SUPFAM" id="SSF100950">
    <property type="entry name" value="NagB/RpiA/CoA transferase-like"/>
    <property type="match status" value="1"/>
</dbReference>
<dbReference type="InterPro" id="IPR051501">
    <property type="entry name" value="eIF2B_alpha/beta/delta"/>
</dbReference>
<dbReference type="GO" id="GO:0005085">
    <property type="term" value="F:guanyl-nucleotide exchange factor activity"/>
    <property type="evidence" value="ECO:0007669"/>
    <property type="project" value="TreeGrafter"/>
</dbReference>
<evidence type="ECO:0000256" key="1">
    <source>
        <dbReference type="ARBA" id="ARBA00004514"/>
    </source>
</evidence>
<dbReference type="EMBL" id="BEYU01000040">
    <property type="protein sequence ID" value="GBG28296.1"/>
    <property type="molecule type" value="Genomic_DNA"/>
</dbReference>
<dbReference type="GO" id="GO:0005851">
    <property type="term" value="C:eukaryotic translation initiation factor 2B complex"/>
    <property type="evidence" value="ECO:0007669"/>
    <property type="project" value="TreeGrafter"/>
</dbReference>
<comment type="caution">
    <text evidence="11">The sequence shown here is derived from an EMBL/GenBank/DDBJ whole genome shotgun (WGS) entry which is preliminary data.</text>
</comment>
<keyword evidence="3" id="KW-0963">Cytoplasm</keyword>
<dbReference type="InterPro" id="IPR042528">
    <property type="entry name" value="elF-2B_alpha_N"/>
</dbReference>
<evidence type="ECO:0000313" key="12">
    <source>
        <dbReference type="Proteomes" id="UP000241890"/>
    </source>
</evidence>
<dbReference type="Gene3D" id="3.40.50.10470">
    <property type="entry name" value="Translation initiation factor eif-2b, domain 2"/>
    <property type="match status" value="1"/>
</dbReference>
<dbReference type="Pfam" id="PF01008">
    <property type="entry name" value="IF-2B"/>
    <property type="match status" value="1"/>
</dbReference>
<dbReference type="InterPro" id="IPR000649">
    <property type="entry name" value="IF-2B-related"/>
</dbReference>
<evidence type="ECO:0000256" key="5">
    <source>
        <dbReference type="ARBA" id="ARBA00022917"/>
    </source>
</evidence>
<dbReference type="OrthoDB" id="10249309at2759"/>
<dbReference type="PANTHER" id="PTHR45860:SF1">
    <property type="entry name" value="TRANSLATION INITIATION FACTOR EIF-2B SUBUNIT ALPHA"/>
    <property type="match status" value="1"/>
</dbReference>
<gene>
    <name evidence="11" type="ORF">FCC1311_045192</name>
</gene>
<evidence type="ECO:0000256" key="7">
    <source>
        <dbReference type="ARBA" id="ARBA00044236"/>
    </source>
</evidence>
<keyword evidence="5" id="KW-0648">Protein biosynthesis</keyword>
<dbReference type="FunCoup" id="A0A2R5GBB7">
    <property type="interactions" value="407"/>
</dbReference>
<dbReference type="InParanoid" id="A0A2R5GBB7"/>
<evidence type="ECO:0000256" key="10">
    <source>
        <dbReference type="SAM" id="MobiDB-lite"/>
    </source>
</evidence>
<evidence type="ECO:0000256" key="6">
    <source>
        <dbReference type="ARBA" id="ARBA00044208"/>
    </source>
</evidence>
<evidence type="ECO:0000256" key="9">
    <source>
        <dbReference type="RuleBase" id="RU003814"/>
    </source>
</evidence>
<dbReference type="PANTHER" id="PTHR45860">
    <property type="entry name" value="TRANSLATION INITIATION FACTOR EIF-2B SUBUNIT ALPHA"/>
    <property type="match status" value="1"/>
</dbReference>
<dbReference type="Gene3D" id="1.20.120.1070">
    <property type="entry name" value="Translation initiation factor eIF-2B, N-terminal domain"/>
    <property type="match status" value="1"/>
</dbReference>
<dbReference type="GO" id="GO:0005829">
    <property type="term" value="C:cytosol"/>
    <property type="evidence" value="ECO:0007669"/>
    <property type="project" value="UniProtKB-SubCell"/>
</dbReference>
<sequence>MTDVVAAFEQTRGEDAEESDAVAAIRTLVGVLRATQTSTIVGLSDELRGAAEALRESLRETSGMRVFVPVNAACEVFINYVTRIATDFPVGVAFDQVKTVLVQRGEIFAERLVKSRDRLASFGWKFVQDGSVIMVHGFSRAVLEVLRRAAAQGRNFDVIVTAAGGDGSKVADRLAHFGVPTLLVADAAIGYFMERVDTVILGAEGLTENGGLINHVGTLPLAIVARAHNKPVYVAAESFKFSRLFPLTQKELSEAGGGRVDKRDAEETPSPAPKLEPLGSVTSDYTAPEYITLMFTDLGVLTPSAVSDELIKLYQ</sequence>
<dbReference type="InterPro" id="IPR042529">
    <property type="entry name" value="IF_2B-like_C"/>
</dbReference>
<evidence type="ECO:0000256" key="3">
    <source>
        <dbReference type="ARBA" id="ARBA00022490"/>
    </source>
</evidence>
<dbReference type="AlphaFoldDB" id="A0A2R5GBB7"/>
<comment type="subunit">
    <text evidence="8">Component of the translation initiation factor 2B (eIF2B) complex which is a heterodecamer of two sets of five different subunits: alpha, beta, gamma, delta and epsilon. Subunits alpha, beta and delta comprise a regulatory subcomplex and subunits epsilon and gamma comprise a catalytic subcomplex. Within the complex, the hexameric regulatory complex resides at the center, with the two heterodimeric catalytic subcomplexes bound on opposite sides.</text>
</comment>
<comment type="subcellular location">
    <subcellularLocation>
        <location evidence="1">Cytoplasm</location>
        <location evidence="1">Cytosol</location>
    </subcellularLocation>
</comment>
<keyword evidence="4 11" id="KW-0396">Initiation factor</keyword>
<proteinExistence type="inferred from homology"/>
<feature type="region of interest" description="Disordered" evidence="10">
    <location>
        <begin position="255"/>
        <end position="280"/>
    </location>
</feature>
<dbReference type="InterPro" id="IPR037171">
    <property type="entry name" value="NagB/RpiA_transferase-like"/>
</dbReference>
<evidence type="ECO:0000313" key="11">
    <source>
        <dbReference type="EMBL" id="GBG28296.1"/>
    </source>
</evidence>
<evidence type="ECO:0000256" key="8">
    <source>
        <dbReference type="ARBA" id="ARBA00046432"/>
    </source>
</evidence>
<evidence type="ECO:0000256" key="4">
    <source>
        <dbReference type="ARBA" id="ARBA00022540"/>
    </source>
</evidence>
<reference evidence="11 12" key="1">
    <citation type="submission" date="2017-12" db="EMBL/GenBank/DDBJ databases">
        <title>Sequencing, de novo assembly and annotation of complete genome of a new Thraustochytrid species, strain FCC1311.</title>
        <authorList>
            <person name="Sedici K."/>
            <person name="Godart F."/>
            <person name="Aiese Cigliano R."/>
            <person name="Sanseverino W."/>
            <person name="Barakat M."/>
            <person name="Ortet P."/>
            <person name="Marechal E."/>
            <person name="Cagnac O."/>
            <person name="Amato A."/>
        </authorList>
    </citation>
    <scope>NUCLEOTIDE SEQUENCE [LARGE SCALE GENOMIC DNA]</scope>
</reference>
<keyword evidence="12" id="KW-1185">Reference proteome</keyword>
<comment type="similarity">
    <text evidence="2 9">Belongs to the eIF-2B alpha/beta/delta subunits family.</text>
</comment>